<evidence type="ECO:0000256" key="1">
    <source>
        <dbReference type="SAM" id="SignalP"/>
    </source>
</evidence>
<feature type="signal peptide" evidence="1">
    <location>
        <begin position="1"/>
        <end position="22"/>
    </location>
</feature>
<dbReference type="RefSeq" id="WP_013655892.1">
    <property type="nucleotide sequence ID" value="NC_015275.1"/>
</dbReference>
<dbReference type="Proteomes" id="UP000008467">
    <property type="component" value="Chromosome"/>
</dbReference>
<proteinExistence type="predicted"/>
<dbReference type="HOGENOM" id="CLU_591468_0_0_9"/>
<keyword evidence="3" id="KW-1185">Reference proteome</keyword>
<protein>
    <submittedName>
        <fullName evidence="2">Uncharacterized protein</fullName>
    </submittedName>
</protein>
<accession>F2JQ43</accession>
<feature type="chain" id="PRO_5039265991" evidence="1">
    <location>
        <begin position="23"/>
        <end position="462"/>
    </location>
</feature>
<gene>
    <name evidence="2" type="ordered locus">Clole_0858</name>
</gene>
<reference evidence="2 3" key="1">
    <citation type="journal article" date="2011" name="J. Bacteriol.">
        <title>Complete genome sequence of the cellulose-degrading bacterium Cellulosilyticum lentocellum.</title>
        <authorList>
            <consortium name="US DOE Joint Genome Institute"/>
            <person name="Miller D.A."/>
            <person name="Suen G."/>
            <person name="Bruce D."/>
            <person name="Copeland A."/>
            <person name="Cheng J.F."/>
            <person name="Detter C."/>
            <person name="Goodwin L.A."/>
            <person name="Han C.S."/>
            <person name="Hauser L.J."/>
            <person name="Land M.L."/>
            <person name="Lapidus A."/>
            <person name="Lucas S."/>
            <person name="Meincke L."/>
            <person name="Pitluck S."/>
            <person name="Tapia R."/>
            <person name="Teshima H."/>
            <person name="Woyke T."/>
            <person name="Fox B.G."/>
            <person name="Angert E.R."/>
            <person name="Currie C.R."/>
        </authorList>
    </citation>
    <scope>NUCLEOTIDE SEQUENCE [LARGE SCALE GENOMIC DNA]</scope>
    <source>
        <strain evidence="3">ATCC 49066 / DSM 5427 / NCIMB 11756 / RHM5</strain>
    </source>
</reference>
<name>F2JQ43_CELLD</name>
<evidence type="ECO:0000313" key="3">
    <source>
        <dbReference type="Proteomes" id="UP000008467"/>
    </source>
</evidence>
<evidence type="ECO:0000313" key="2">
    <source>
        <dbReference type="EMBL" id="ADZ82591.1"/>
    </source>
</evidence>
<dbReference type="EMBL" id="CP002582">
    <property type="protein sequence ID" value="ADZ82591.1"/>
    <property type="molecule type" value="Genomic_DNA"/>
</dbReference>
<sequence length="462" mass="53419">MKKVTWMMLVILVVSCITGCNTTEKALIDQLTQLVNWPYMGINFSGKIVLEDSMYFGDNESHKGEEITVKYKVTAYLDLEEQMGHFIVDVTNSANEDPFHLEGYLKEDQLILDKAYYISNYPHQQYEKLGEDYIGETMPSDLEFYFELLKSGRTVGAKALDLLSNEKVDIPLQGDGKNFTMNLDEESFSKGSISLLKACLNHTGELYDLVADEFGKEVDATELADTREQLIKAVEEKFKDGQLYEMYYYFLKGAIYGSECETKMKFDNNTAHFSAKGNLDYMTMENIAFDFKLDLVKTEKQALILPKSLRYLSDAEKRYYDEKFYRAFSKNSDKYAYNGIIEKNGKQYFPLSWLDCAIKEEGGTYYLIPGSFNSYAHLTSGIKSKKLKNRTADELVPEIKCNPINVDEEYYLSKQDLEKLGFEIVNYNEETVVVYYNIPISYFEDPNYDENFMNFLAHTDYE</sequence>
<dbReference type="STRING" id="642492.Clole_0858"/>
<keyword evidence="1" id="KW-0732">Signal</keyword>
<dbReference type="KEGG" id="cle:Clole_0858"/>
<dbReference type="PROSITE" id="PS51257">
    <property type="entry name" value="PROKAR_LIPOPROTEIN"/>
    <property type="match status" value="1"/>
</dbReference>
<dbReference type="AlphaFoldDB" id="F2JQ43"/>
<organism evidence="2 3">
    <name type="scientific">Cellulosilyticum lentocellum (strain ATCC 49066 / DSM 5427 / NCIMB 11756 / RHM5)</name>
    <name type="common">Clostridium lentocellum</name>
    <dbReference type="NCBI Taxonomy" id="642492"/>
    <lineage>
        <taxon>Bacteria</taxon>
        <taxon>Bacillati</taxon>
        <taxon>Bacillota</taxon>
        <taxon>Clostridia</taxon>
        <taxon>Lachnospirales</taxon>
        <taxon>Cellulosilyticaceae</taxon>
        <taxon>Cellulosilyticum</taxon>
    </lineage>
</organism>